<feature type="transmembrane region" description="Helical" evidence="1">
    <location>
        <begin position="118"/>
        <end position="139"/>
    </location>
</feature>
<proteinExistence type="predicted"/>
<keyword evidence="1" id="KW-0812">Transmembrane</keyword>
<gene>
    <name evidence="3" type="ORF">BS50DRAFT_205624</name>
</gene>
<feature type="domain" description="DUF7703" evidence="2">
    <location>
        <begin position="13"/>
        <end position="252"/>
    </location>
</feature>
<dbReference type="AlphaFoldDB" id="A0A2T2N5C1"/>
<feature type="transmembrane region" description="Helical" evidence="1">
    <location>
        <begin position="49"/>
        <end position="73"/>
    </location>
</feature>
<dbReference type="STRING" id="1448308.A0A2T2N5C1"/>
<keyword evidence="1" id="KW-1133">Transmembrane helix</keyword>
<feature type="transmembrane region" description="Helical" evidence="1">
    <location>
        <begin position="79"/>
        <end position="102"/>
    </location>
</feature>
<name>A0A2T2N5C1_CORCC</name>
<dbReference type="PANTHER" id="PTHR37013">
    <property type="entry name" value="INTEGRAL MEMBRANE PROTEIN (AFU_ORTHOLOGUE AFUA_1G05950)-RELATED"/>
    <property type="match status" value="1"/>
</dbReference>
<evidence type="ECO:0000259" key="2">
    <source>
        <dbReference type="Pfam" id="PF24802"/>
    </source>
</evidence>
<accession>A0A2T2N5C1</accession>
<dbReference type="PANTHER" id="PTHR37013:SF3">
    <property type="entry name" value="INTEGRAL MEMBRANE PROTEIN (AFU_ORTHOLOGUE AFUA_1G05950)"/>
    <property type="match status" value="1"/>
</dbReference>
<dbReference type="OrthoDB" id="405906at2759"/>
<sequence length="379" mass="42487">MARDNGIGADYTISYPIALTIIAFLAVAFYNVIELTLSIFTTFKRRSGLYFWSLVIATWGIIPYGLGFFLKFYPVWPPTIFYLTLIAIGWPCMITGQSLVLYSRLHLILRSTATGARWVLWMIIFNATICHVPIIVLLYGANSNHSAPYLTPYSVYEKVQITIFFIQEVIISGIYLFKTKELLRTEGGIRGRNARKVIIHLVWVNVLIIILDITLLAIEYAGYYDIQTTYKAAVYSVKLKMEFAILNRLLDLFQGKIHDSSSDPSSRSWTTSGFGKSIKKSSARKSLPVMVPAGAHPGSNLGNSAYARMEEDGITPASISLKDMEVMKTTEVRIERSDRLPEGDIADIEIGSLAEHSWRKAHRSLSTASSEVDIARNGF</sequence>
<feature type="transmembrane region" description="Helical" evidence="1">
    <location>
        <begin position="159"/>
        <end position="177"/>
    </location>
</feature>
<evidence type="ECO:0000313" key="4">
    <source>
        <dbReference type="Proteomes" id="UP000240883"/>
    </source>
</evidence>
<evidence type="ECO:0000256" key="1">
    <source>
        <dbReference type="SAM" id="Phobius"/>
    </source>
</evidence>
<dbReference type="Pfam" id="PF24802">
    <property type="entry name" value="DUF7703"/>
    <property type="match status" value="1"/>
</dbReference>
<dbReference type="Proteomes" id="UP000240883">
    <property type="component" value="Unassembled WGS sequence"/>
</dbReference>
<dbReference type="EMBL" id="KZ678148">
    <property type="protein sequence ID" value="PSN60645.1"/>
    <property type="molecule type" value="Genomic_DNA"/>
</dbReference>
<organism evidence="3 4">
    <name type="scientific">Corynespora cassiicola Philippines</name>
    <dbReference type="NCBI Taxonomy" id="1448308"/>
    <lineage>
        <taxon>Eukaryota</taxon>
        <taxon>Fungi</taxon>
        <taxon>Dikarya</taxon>
        <taxon>Ascomycota</taxon>
        <taxon>Pezizomycotina</taxon>
        <taxon>Dothideomycetes</taxon>
        <taxon>Pleosporomycetidae</taxon>
        <taxon>Pleosporales</taxon>
        <taxon>Corynesporascaceae</taxon>
        <taxon>Corynespora</taxon>
    </lineage>
</organism>
<feature type="transmembrane region" description="Helical" evidence="1">
    <location>
        <begin position="13"/>
        <end position="37"/>
    </location>
</feature>
<keyword evidence="1" id="KW-0472">Membrane</keyword>
<dbReference type="InterPro" id="IPR056120">
    <property type="entry name" value="DUF7703"/>
</dbReference>
<evidence type="ECO:0000313" key="3">
    <source>
        <dbReference type="EMBL" id="PSN60645.1"/>
    </source>
</evidence>
<feature type="transmembrane region" description="Helical" evidence="1">
    <location>
        <begin position="197"/>
        <end position="218"/>
    </location>
</feature>
<keyword evidence="4" id="KW-1185">Reference proteome</keyword>
<reference evidence="3 4" key="1">
    <citation type="journal article" date="2018" name="Front. Microbiol.">
        <title>Genome-Wide Analysis of Corynespora cassiicola Leaf Fall Disease Putative Effectors.</title>
        <authorList>
            <person name="Lopez D."/>
            <person name="Ribeiro S."/>
            <person name="Label P."/>
            <person name="Fumanal B."/>
            <person name="Venisse J.S."/>
            <person name="Kohler A."/>
            <person name="de Oliveira R.R."/>
            <person name="Labutti K."/>
            <person name="Lipzen A."/>
            <person name="Lail K."/>
            <person name="Bauer D."/>
            <person name="Ohm R.A."/>
            <person name="Barry K.W."/>
            <person name="Spatafora J."/>
            <person name="Grigoriev I.V."/>
            <person name="Martin F.M."/>
            <person name="Pujade-Renaud V."/>
        </authorList>
    </citation>
    <scope>NUCLEOTIDE SEQUENCE [LARGE SCALE GENOMIC DNA]</scope>
    <source>
        <strain evidence="3 4">Philippines</strain>
    </source>
</reference>
<protein>
    <recommendedName>
        <fullName evidence="2">DUF7703 domain-containing protein</fullName>
    </recommendedName>
</protein>